<feature type="region of interest" description="Disordered" evidence="1">
    <location>
        <begin position="266"/>
        <end position="308"/>
    </location>
</feature>
<keyword evidence="2" id="KW-0472">Membrane</keyword>
<evidence type="ECO:0000256" key="2">
    <source>
        <dbReference type="SAM" id="Phobius"/>
    </source>
</evidence>
<gene>
    <name evidence="3" type="ORF">RSE6_06054</name>
</gene>
<dbReference type="Proteomes" id="UP000177625">
    <property type="component" value="Unassembled WGS sequence"/>
</dbReference>
<dbReference type="AlphaFoldDB" id="A0A1E1M9E0"/>
<keyword evidence="2" id="KW-0812">Transmembrane</keyword>
<evidence type="ECO:0000256" key="1">
    <source>
        <dbReference type="SAM" id="MobiDB-lite"/>
    </source>
</evidence>
<feature type="compositionally biased region" description="Acidic residues" evidence="1">
    <location>
        <begin position="288"/>
        <end position="298"/>
    </location>
</feature>
<feature type="compositionally biased region" description="Acidic residues" evidence="1">
    <location>
        <begin position="195"/>
        <end position="230"/>
    </location>
</feature>
<evidence type="ECO:0000313" key="4">
    <source>
        <dbReference type="Proteomes" id="UP000177625"/>
    </source>
</evidence>
<protein>
    <submittedName>
        <fullName evidence="3">Uncharacterized protein</fullName>
    </submittedName>
</protein>
<name>A0A1E1M9E0_RHYSE</name>
<organism evidence="3 4">
    <name type="scientific">Rhynchosporium secalis</name>
    <name type="common">Barley scald fungus</name>
    <dbReference type="NCBI Taxonomy" id="38038"/>
    <lineage>
        <taxon>Eukaryota</taxon>
        <taxon>Fungi</taxon>
        <taxon>Dikarya</taxon>
        <taxon>Ascomycota</taxon>
        <taxon>Pezizomycotina</taxon>
        <taxon>Leotiomycetes</taxon>
        <taxon>Helotiales</taxon>
        <taxon>Ploettnerulaceae</taxon>
        <taxon>Rhynchosporium</taxon>
    </lineage>
</organism>
<proteinExistence type="predicted"/>
<sequence length="308" mass="37527">MESDSFKYTSYLMFLLFTFQIVEETYRQSQIPSNIGAMLLRPALCLVGPLLDMQISGRQNQELLGNMGDELSRYSFYFLDPDLLLVPRSNRHIHEHSQVSYPLFDTTLAMYIYRKIQIYKWRHLAIFNIAFDFILTMNWLFFQGQYKPTFSKDSVLPHVFMAITLAVVSVPVGLFYERDLMHFRYVMSMNRREEDREEKDHEEEDHEEEDFEEEDFEEEDFEEEEWEEEWDEEQDDMWNIDFWEFEFPIWKWWDEILFEQGRDFEDRDYSRKQPAKQEVERGPSREEESYEFIPMDEDPSSKSSIRRA</sequence>
<feature type="compositionally biased region" description="Basic and acidic residues" evidence="1">
    <location>
        <begin position="266"/>
        <end position="287"/>
    </location>
</feature>
<feature type="region of interest" description="Disordered" evidence="1">
    <location>
        <begin position="194"/>
        <end position="230"/>
    </location>
</feature>
<feature type="transmembrane region" description="Helical" evidence="2">
    <location>
        <begin position="154"/>
        <end position="176"/>
    </location>
</feature>
<accession>A0A1E1M9E0</accession>
<dbReference type="EMBL" id="FJVC01000220">
    <property type="protein sequence ID" value="CZT45721.1"/>
    <property type="molecule type" value="Genomic_DNA"/>
</dbReference>
<feature type="transmembrane region" description="Helical" evidence="2">
    <location>
        <begin position="124"/>
        <end position="142"/>
    </location>
</feature>
<keyword evidence="4" id="KW-1185">Reference proteome</keyword>
<keyword evidence="2" id="KW-1133">Transmembrane helix</keyword>
<reference evidence="4" key="1">
    <citation type="submission" date="2016-03" db="EMBL/GenBank/DDBJ databases">
        <authorList>
            <person name="Guldener U."/>
        </authorList>
    </citation>
    <scope>NUCLEOTIDE SEQUENCE [LARGE SCALE GENOMIC DNA]</scope>
</reference>
<evidence type="ECO:0000313" key="3">
    <source>
        <dbReference type="EMBL" id="CZT45721.1"/>
    </source>
</evidence>